<dbReference type="InterPro" id="IPR023415">
    <property type="entry name" value="LDLR_class-A_CS"/>
</dbReference>
<dbReference type="PROSITE" id="PS01209">
    <property type="entry name" value="LDLRA_1"/>
    <property type="match status" value="1"/>
</dbReference>
<feature type="region of interest" description="Disordered" evidence="3">
    <location>
        <begin position="42"/>
        <end position="94"/>
    </location>
</feature>
<dbReference type="AlphaFoldDB" id="A0AAN8XM46"/>
<dbReference type="Gene3D" id="4.10.400.10">
    <property type="entry name" value="Low-density Lipoprotein Receptor"/>
    <property type="match status" value="1"/>
</dbReference>
<feature type="disulfide bond" evidence="2">
    <location>
        <begin position="12"/>
        <end position="24"/>
    </location>
</feature>
<feature type="non-terminal residue" evidence="4">
    <location>
        <position position="1"/>
    </location>
</feature>
<evidence type="ECO:0000256" key="1">
    <source>
        <dbReference type="ARBA" id="ARBA00023157"/>
    </source>
</evidence>
<gene>
    <name evidence="4" type="ORF">SK128_016750</name>
</gene>
<comment type="caution">
    <text evidence="2">Lacks conserved residue(s) required for the propagation of feature annotation.</text>
</comment>
<dbReference type="Pfam" id="PF00057">
    <property type="entry name" value="Ldl_recept_a"/>
    <property type="match status" value="1"/>
</dbReference>
<evidence type="ECO:0000256" key="3">
    <source>
        <dbReference type="SAM" id="MobiDB-lite"/>
    </source>
</evidence>
<dbReference type="SUPFAM" id="SSF57424">
    <property type="entry name" value="LDL receptor-like module"/>
    <property type="match status" value="1"/>
</dbReference>
<dbReference type="CDD" id="cd00112">
    <property type="entry name" value="LDLa"/>
    <property type="match status" value="1"/>
</dbReference>
<dbReference type="InterPro" id="IPR036055">
    <property type="entry name" value="LDL_receptor-like_sf"/>
</dbReference>
<sequence length="107" mass="11534">VSIANVCDAAACTIAEFQCGDGACIDKTWVCDDFPDCDDRSDEPPIYDCSATSEDDSQDLSEGEISESDEEPEESEETSDGEDAPSVNVPAEEIRQEKCSLKKCQGI</sequence>
<feature type="compositionally biased region" description="Acidic residues" evidence="3">
    <location>
        <begin position="53"/>
        <end position="83"/>
    </location>
</feature>
<accession>A0AAN8XM46</accession>
<dbReference type="InterPro" id="IPR002172">
    <property type="entry name" value="LDrepeatLR_classA_rpt"/>
</dbReference>
<keyword evidence="1 2" id="KW-1015">Disulfide bond</keyword>
<evidence type="ECO:0000313" key="4">
    <source>
        <dbReference type="EMBL" id="KAK7084153.1"/>
    </source>
</evidence>
<dbReference type="PROSITE" id="PS50068">
    <property type="entry name" value="LDLRA_2"/>
    <property type="match status" value="1"/>
</dbReference>
<protein>
    <submittedName>
        <fullName evidence="4">Uncharacterized protein</fullName>
    </submittedName>
</protein>
<proteinExistence type="predicted"/>
<name>A0AAN8XM46_HALRR</name>
<feature type="disulfide bond" evidence="2">
    <location>
        <begin position="19"/>
        <end position="37"/>
    </location>
</feature>
<evidence type="ECO:0000256" key="2">
    <source>
        <dbReference type="PROSITE-ProRule" id="PRU00124"/>
    </source>
</evidence>
<dbReference type="Proteomes" id="UP001381693">
    <property type="component" value="Unassembled WGS sequence"/>
</dbReference>
<dbReference type="SMART" id="SM00192">
    <property type="entry name" value="LDLa"/>
    <property type="match status" value="1"/>
</dbReference>
<evidence type="ECO:0000313" key="5">
    <source>
        <dbReference type="Proteomes" id="UP001381693"/>
    </source>
</evidence>
<dbReference type="EMBL" id="JAXCGZ010002244">
    <property type="protein sequence ID" value="KAK7084153.1"/>
    <property type="molecule type" value="Genomic_DNA"/>
</dbReference>
<comment type="caution">
    <text evidence="4">The sequence shown here is derived from an EMBL/GenBank/DDBJ whole genome shotgun (WGS) entry which is preliminary data.</text>
</comment>
<reference evidence="4 5" key="1">
    <citation type="submission" date="2023-11" db="EMBL/GenBank/DDBJ databases">
        <title>Halocaridina rubra genome assembly.</title>
        <authorList>
            <person name="Smith C."/>
        </authorList>
    </citation>
    <scope>NUCLEOTIDE SEQUENCE [LARGE SCALE GENOMIC DNA]</scope>
    <source>
        <strain evidence="4">EP-1</strain>
        <tissue evidence="4">Whole</tissue>
    </source>
</reference>
<organism evidence="4 5">
    <name type="scientific">Halocaridina rubra</name>
    <name type="common">Hawaiian red shrimp</name>
    <dbReference type="NCBI Taxonomy" id="373956"/>
    <lineage>
        <taxon>Eukaryota</taxon>
        <taxon>Metazoa</taxon>
        <taxon>Ecdysozoa</taxon>
        <taxon>Arthropoda</taxon>
        <taxon>Crustacea</taxon>
        <taxon>Multicrustacea</taxon>
        <taxon>Malacostraca</taxon>
        <taxon>Eumalacostraca</taxon>
        <taxon>Eucarida</taxon>
        <taxon>Decapoda</taxon>
        <taxon>Pleocyemata</taxon>
        <taxon>Caridea</taxon>
        <taxon>Atyoidea</taxon>
        <taxon>Atyidae</taxon>
        <taxon>Halocaridina</taxon>
    </lineage>
</organism>
<keyword evidence="5" id="KW-1185">Reference proteome</keyword>